<evidence type="ECO:0000256" key="2">
    <source>
        <dbReference type="ARBA" id="ARBA00006278"/>
    </source>
</evidence>
<keyword evidence="10 16" id="KW-1133">Transmembrane helix</keyword>
<feature type="transmembrane region" description="Helical" evidence="16">
    <location>
        <begin position="258"/>
        <end position="282"/>
    </location>
</feature>
<keyword evidence="11" id="KW-0560">Oxidoreductase</keyword>
<keyword evidence="4" id="KW-0813">Transport</keyword>
<keyword evidence="13 16" id="KW-0472">Membrane</keyword>
<proteinExistence type="inferred from homology"/>
<dbReference type="GeneID" id="90039567"/>
<gene>
    <name evidence="19" type="ORF">BZA70DRAFT_288639</name>
</gene>
<dbReference type="InterPro" id="IPR013121">
    <property type="entry name" value="Fe_red_NAD-bd_6"/>
</dbReference>
<evidence type="ECO:0000256" key="1">
    <source>
        <dbReference type="ARBA" id="ARBA00004651"/>
    </source>
</evidence>
<evidence type="ECO:0000313" key="20">
    <source>
        <dbReference type="Proteomes" id="UP001498771"/>
    </source>
</evidence>
<evidence type="ECO:0000256" key="5">
    <source>
        <dbReference type="ARBA" id="ARBA00022475"/>
    </source>
</evidence>
<keyword evidence="5" id="KW-1003">Cell membrane</keyword>
<evidence type="ECO:0000256" key="16">
    <source>
        <dbReference type="SAM" id="Phobius"/>
    </source>
</evidence>
<reference evidence="19 20" key="1">
    <citation type="submission" date="2024-03" db="EMBL/GenBank/DDBJ databases">
        <title>Genome-scale model development and genomic sequencing of the oleaginous clade Lipomyces.</title>
        <authorList>
            <consortium name="Lawrence Berkeley National Laboratory"/>
            <person name="Czajka J.J."/>
            <person name="Han Y."/>
            <person name="Kim J."/>
            <person name="Mondo S.J."/>
            <person name="Hofstad B.A."/>
            <person name="Robles A."/>
            <person name="Haridas S."/>
            <person name="Riley R."/>
            <person name="LaButti K."/>
            <person name="Pangilinan J."/>
            <person name="Andreopoulos W."/>
            <person name="Lipzen A."/>
            <person name="Yan J."/>
            <person name="Wang M."/>
            <person name="Ng V."/>
            <person name="Grigoriev I.V."/>
            <person name="Spatafora J.W."/>
            <person name="Magnuson J.K."/>
            <person name="Baker S.E."/>
            <person name="Pomraning K.R."/>
        </authorList>
    </citation>
    <scope>NUCLEOTIDE SEQUENCE [LARGE SCALE GENOMIC DNA]</scope>
    <source>
        <strain evidence="19 20">Phaff 52-87</strain>
    </source>
</reference>
<feature type="signal peptide" evidence="17">
    <location>
        <begin position="1"/>
        <end position="19"/>
    </location>
</feature>
<comment type="subcellular location">
    <subcellularLocation>
        <location evidence="1">Cell membrane</location>
        <topology evidence="1">Multi-pass membrane protein</topology>
    </subcellularLocation>
</comment>
<feature type="transmembrane region" description="Helical" evidence="16">
    <location>
        <begin position="363"/>
        <end position="385"/>
    </location>
</feature>
<evidence type="ECO:0000256" key="7">
    <source>
        <dbReference type="ARBA" id="ARBA00022692"/>
    </source>
</evidence>
<dbReference type="InterPro" id="IPR013130">
    <property type="entry name" value="Fe3_Rdtase_TM_dom"/>
</dbReference>
<dbReference type="Pfam" id="PF01794">
    <property type="entry name" value="Ferric_reduct"/>
    <property type="match status" value="1"/>
</dbReference>
<evidence type="ECO:0000256" key="12">
    <source>
        <dbReference type="ARBA" id="ARBA00023065"/>
    </source>
</evidence>
<dbReference type="PROSITE" id="PS51384">
    <property type="entry name" value="FAD_FR"/>
    <property type="match status" value="1"/>
</dbReference>
<comment type="catalytic activity">
    <reaction evidence="15">
        <text>2 a Fe(II)-siderophore + NADP(+) + H(+) = 2 a Fe(III)-siderophore + NADPH</text>
        <dbReference type="Rhea" id="RHEA:28795"/>
        <dbReference type="Rhea" id="RHEA-COMP:11342"/>
        <dbReference type="Rhea" id="RHEA-COMP:11344"/>
        <dbReference type="ChEBI" id="CHEBI:15378"/>
        <dbReference type="ChEBI" id="CHEBI:29033"/>
        <dbReference type="ChEBI" id="CHEBI:29034"/>
        <dbReference type="ChEBI" id="CHEBI:57783"/>
        <dbReference type="ChEBI" id="CHEBI:58349"/>
        <dbReference type="EC" id="1.16.1.9"/>
    </reaction>
</comment>
<dbReference type="Pfam" id="PF08022">
    <property type="entry name" value="FAD_binding_8"/>
    <property type="match status" value="1"/>
</dbReference>
<comment type="similarity">
    <text evidence="2">Belongs to the ferric reductase (FRE) family.</text>
</comment>
<keyword evidence="12" id="KW-0406">Ion transport</keyword>
<evidence type="ECO:0000256" key="11">
    <source>
        <dbReference type="ARBA" id="ARBA00023002"/>
    </source>
</evidence>
<dbReference type="SUPFAM" id="SSF63380">
    <property type="entry name" value="Riboflavin synthase domain-like"/>
    <property type="match status" value="1"/>
</dbReference>
<dbReference type="Pfam" id="PF08030">
    <property type="entry name" value="NAD_binding_6"/>
    <property type="match status" value="1"/>
</dbReference>
<evidence type="ECO:0000256" key="15">
    <source>
        <dbReference type="ARBA" id="ARBA00048483"/>
    </source>
</evidence>
<keyword evidence="8" id="KW-0274">FAD</keyword>
<keyword evidence="14" id="KW-0325">Glycoprotein</keyword>
<dbReference type="InterPro" id="IPR039261">
    <property type="entry name" value="FNR_nucleotide-bd"/>
</dbReference>
<feature type="domain" description="FAD-binding FR-type" evidence="18">
    <location>
        <begin position="404"/>
        <end position="515"/>
    </location>
</feature>
<dbReference type="SFLD" id="SFLDG01168">
    <property type="entry name" value="Ferric_reductase_subgroup_(FRE"/>
    <property type="match status" value="1"/>
</dbReference>
<feature type="chain" id="PRO_5046066024" description="ferric-chelate reductase (NADPH)" evidence="17">
    <location>
        <begin position="20"/>
        <end position="698"/>
    </location>
</feature>
<evidence type="ECO:0000256" key="13">
    <source>
        <dbReference type="ARBA" id="ARBA00023136"/>
    </source>
</evidence>
<feature type="transmembrane region" description="Helical" evidence="16">
    <location>
        <begin position="336"/>
        <end position="354"/>
    </location>
</feature>
<evidence type="ECO:0000313" key="19">
    <source>
        <dbReference type="EMBL" id="KAK7206259.1"/>
    </source>
</evidence>
<organism evidence="19 20">
    <name type="scientific">Myxozyma melibiosi</name>
    <dbReference type="NCBI Taxonomy" id="54550"/>
    <lineage>
        <taxon>Eukaryota</taxon>
        <taxon>Fungi</taxon>
        <taxon>Dikarya</taxon>
        <taxon>Ascomycota</taxon>
        <taxon>Saccharomycotina</taxon>
        <taxon>Lipomycetes</taxon>
        <taxon>Lipomycetales</taxon>
        <taxon>Lipomycetaceae</taxon>
        <taxon>Myxozyma</taxon>
    </lineage>
</organism>
<dbReference type="InterPro" id="IPR051410">
    <property type="entry name" value="Ferric/Cupric_Reductase"/>
</dbReference>
<sequence length="698" mass="78340">MKLRILLLATASVLPLATATTICESACSTLLSSYSFSGCLTSESSSSASSICCTSTAYAESYTLCLANCNVRERVATWNSFRRQCAYALCDTNGSYDEIYSNALDNSETAAAAANSTSLSVAVEVLPASFESQYAYQRALAANSLHNKIYGTVLVLFWFLAVFIAALARLHGILFDRLKRPRSPTSRWIQKNLALPPLFGRQHMESVKIAAFPVGQLPLLWQSCVIGLFCFLNLIFVVAEFDADLEAKEIMSENSQMILFSAKRTGVMAIFLLIPTLQFAGRNAFLCQITGWSSDTFRLFHRWCARVAAFDVFVHGVLETVYFVSMKIYTTVVIDAISNLVGVIATIILALIIIESFHAFQRLWYEIVMTIHIVLAVAFVLLLKYHIDSTVYVYLVYTAAAVYLFDRLLRLLRVVYGNFSGQAEIHANQNATQVTVKPFVPFTYKPGQFAYMYTLRLNFWLANPFSVAQSDELGYFFVAKRFNRVTRRIHAHAVDKQTSRARIWIEGPYGVSYPLEKYDNVLLLAGGVGVTAAMSYALSLQRKGSNRKVSFYWVIRDRENVGWMTSQLRQISECPFMDVHIYITSEIFKEPPASAVSRSKSLNEKSYGARLYETVEIGEDFGMTEKLVSSFSTLNVTYHTGRPNVPRVVEREIREEAGSLAVFTCGPAGFVDLARTTVIRNLDVRPDRRIDYFEDGFS</sequence>
<dbReference type="SUPFAM" id="SSF52343">
    <property type="entry name" value="Ferredoxin reductase-like, C-terminal NADP-linked domain"/>
    <property type="match status" value="1"/>
</dbReference>
<dbReference type="EMBL" id="JBBJBU010000003">
    <property type="protein sequence ID" value="KAK7206259.1"/>
    <property type="molecule type" value="Genomic_DNA"/>
</dbReference>
<evidence type="ECO:0000256" key="4">
    <source>
        <dbReference type="ARBA" id="ARBA00022448"/>
    </source>
</evidence>
<keyword evidence="7 16" id="KW-0812">Transmembrane</keyword>
<dbReference type="CDD" id="cd06186">
    <property type="entry name" value="NOX_Duox_like_FAD_NADP"/>
    <property type="match status" value="1"/>
</dbReference>
<dbReference type="InterPro" id="IPR013112">
    <property type="entry name" value="FAD-bd_8"/>
</dbReference>
<dbReference type="InterPro" id="IPR017938">
    <property type="entry name" value="Riboflavin_synthase-like_b-brl"/>
</dbReference>
<evidence type="ECO:0000256" key="8">
    <source>
        <dbReference type="ARBA" id="ARBA00022827"/>
    </source>
</evidence>
<feature type="transmembrane region" description="Helical" evidence="16">
    <location>
        <begin position="391"/>
        <end position="409"/>
    </location>
</feature>
<evidence type="ECO:0000256" key="3">
    <source>
        <dbReference type="ARBA" id="ARBA00012668"/>
    </source>
</evidence>
<evidence type="ECO:0000256" key="6">
    <source>
        <dbReference type="ARBA" id="ARBA00022630"/>
    </source>
</evidence>
<accession>A0ABR1F8T5</accession>
<evidence type="ECO:0000256" key="17">
    <source>
        <dbReference type="SAM" id="SignalP"/>
    </source>
</evidence>
<evidence type="ECO:0000256" key="10">
    <source>
        <dbReference type="ARBA" id="ARBA00022989"/>
    </source>
</evidence>
<dbReference type="Proteomes" id="UP001498771">
    <property type="component" value="Unassembled WGS sequence"/>
</dbReference>
<feature type="transmembrane region" description="Helical" evidence="16">
    <location>
        <begin position="521"/>
        <end position="538"/>
    </location>
</feature>
<dbReference type="EC" id="1.16.1.9" evidence="3"/>
<dbReference type="PANTHER" id="PTHR32361">
    <property type="entry name" value="FERRIC/CUPRIC REDUCTASE TRANSMEMBRANE COMPONENT"/>
    <property type="match status" value="1"/>
</dbReference>
<feature type="transmembrane region" description="Helical" evidence="16">
    <location>
        <begin position="219"/>
        <end position="238"/>
    </location>
</feature>
<keyword evidence="17" id="KW-0732">Signal</keyword>
<dbReference type="Gene3D" id="3.40.50.80">
    <property type="entry name" value="Nucleotide-binding domain of ferredoxin-NADP reductase (FNR) module"/>
    <property type="match status" value="1"/>
</dbReference>
<evidence type="ECO:0000256" key="14">
    <source>
        <dbReference type="ARBA" id="ARBA00023180"/>
    </source>
</evidence>
<dbReference type="PANTHER" id="PTHR32361:SF9">
    <property type="entry name" value="FERRIC REDUCTASE TRANSMEMBRANE COMPONENT 3-RELATED"/>
    <property type="match status" value="1"/>
</dbReference>
<dbReference type="RefSeq" id="XP_064769292.1">
    <property type="nucleotide sequence ID" value="XM_064914055.1"/>
</dbReference>
<comment type="caution">
    <text evidence="19">The sequence shown here is derived from an EMBL/GenBank/DDBJ whole genome shotgun (WGS) entry which is preliminary data.</text>
</comment>
<feature type="transmembrane region" description="Helical" evidence="16">
    <location>
        <begin position="149"/>
        <end position="170"/>
    </location>
</feature>
<name>A0ABR1F8T5_9ASCO</name>
<dbReference type="InterPro" id="IPR017927">
    <property type="entry name" value="FAD-bd_FR_type"/>
</dbReference>
<evidence type="ECO:0000256" key="9">
    <source>
        <dbReference type="ARBA" id="ARBA00022982"/>
    </source>
</evidence>
<feature type="transmembrane region" description="Helical" evidence="16">
    <location>
        <begin position="303"/>
        <end position="324"/>
    </location>
</feature>
<keyword evidence="9" id="KW-0249">Electron transport</keyword>
<keyword evidence="20" id="KW-1185">Reference proteome</keyword>
<keyword evidence="6" id="KW-0285">Flavoprotein</keyword>
<evidence type="ECO:0000259" key="18">
    <source>
        <dbReference type="PROSITE" id="PS51384"/>
    </source>
</evidence>
<protein>
    <recommendedName>
        <fullName evidence="3">ferric-chelate reductase (NADPH)</fullName>
        <ecNumber evidence="3">1.16.1.9</ecNumber>
    </recommendedName>
</protein>
<dbReference type="SFLD" id="SFLDS00052">
    <property type="entry name" value="Ferric_Reductase_Domain"/>
    <property type="match status" value="1"/>
</dbReference>